<dbReference type="AlphaFoldDB" id="A0A1G9JI29"/>
<keyword evidence="2" id="KW-1185">Reference proteome</keyword>
<organism evidence="1 2">
    <name type="scientific">Pedobacter steynii</name>
    <dbReference type="NCBI Taxonomy" id="430522"/>
    <lineage>
        <taxon>Bacteria</taxon>
        <taxon>Pseudomonadati</taxon>
        <taxon>Bacteroidota</taxon>
        <taxon>Sphingobacteriia</taxon>
        <taxon>Sphingobacteriales</taxon>
        <taxon>Sphingobacteriaceae</taxon>
        <taxon>Pedobacter</taxon>
    </lineage>
</organism>
<accession>A0A1G9JI29</accession>
<dbReference type="RefSeq" id="WP_074604221.1">
    <property type="nucleotide sequence ID" value="NZ_FNGY01000001.1"/>
</dbReference>
<dbReference type="OrthoDB" id="885042at2"/>
<evidence type="ECO:0000313" key="2">
    <source>
        <dbReference type="Proteomes" id="UP000183200"/>
    </source>
</evidence>
<protein>
    <submittedName>
        <fullName evidence="1">Uncharacterized protein</fullName>
    </submittedName>
</protein>
<reference evidence="2" key="1">
    <citation type="submission" date="2016-10" db="EMBL/GenBank/DDBJ databases">
        <authorList>
            <person name="Varghese N."/>
            <person name="Submissions S."/>
        </authorList>
    </citation>
    <scope>NUCLEOTIDE SEQUENCE [LARGE SCALE GENOMIC DNA]</scope>
    <source>
        <strain evidence="2">DSM 19110</strain>
    </source>
</reference>
<sequence>MKITLLLGFIFLNNVVCTDANTVYICDSGTGKRYHHTADCRGLNNCQHKVIKTTLEIAKSKGKTLCGWED</sequence>
<gene>
    <name evidence="1" type="ORF">SAMN05421820_101272</name>
</gene>
<dbReference type="EMBL" id="FNGY01000001">
    <property type="protein sequence ID" value="SDL37250.1"/>
    <property type="molecule type" value="Genomic_DNA"/>
</dbReference>
<proteinExistence type="predicted"/>
<evidence type="ECO:0000313" key="1">
    <source>
        <dbReference type="EMBL" id="SDL37250.1"/>
    </source>
</evidence>
<dbReference type="Proteomes" id="UP000183200">
    <property type="component" value="Unassembled WGS sequence"/>
</dbReference>
<name>A0A1G9JI29_9SPHI</name>